<keyword evidence="3 5" id="KW-0234">DNA repair</keyword>
<dbReference type="GO" id="GO:0043161">
    <property type="term" value="P:proteasome-mediated ubiquitin-dependent protein catabolic process"/>
    <property type="evidence" value="ECO:0007669"/>
    <property type="project" value="UniProtKB-UniRule"/>
</dbReference>
<evidence type="ECO:0000256" key="5">
    <source>
        <dbReference type="RuleBase" id="RU367049"/>
    </source>
</evidence>
<dbReference type="Pfam" id="PF00627">
    <property type="entry name" value="UBA"/>
    <property type="match status" value="2"/>
</dbReference>
<dbReference type="PROSITE" id="PS50030">
    <property type="entry name" value="UBA"/>
    <property type="match status" value="2"/>
</dbReference>
<dbReference type="InterPro" id="IPR015360">
    <property type="entry name" value="XPC-bd"/>
</dbReference>
<comment type="similarity">
    <text evidence="5">Belongs to the RAD23 family.</text>
</comment>
<dbReference type="FunFam" id="3.10.20.90:FF:000254">
    <property type="entry name" value="UV excision repair protein Rad23"/>
    <property type="match status" value="1"/>
</dbReference>
<dbReference type="GO" id="GO:0006289">
    <property type="term" value="P:nucleotide-excision repair"/>
    <property type="evidence" value="ECO:0007669"/>
    <property type="project" value="UniProtKB-UniRule"/>
</dbReference>
<dbReference type="GO" id="GO:0005829">
    <property type="term" value="C:cytosol"/>
    <property type="evidence" value="ECO:0007669"/>
    <property type="project" value="TreeGrafter"/>
</dbReference>
<evidence type="ECO:0000256" key="1">
    <source>
        <dbReference type="ARBA" id="ARBA00022737"/>
    </source>
</evidence>
<feature type="compositionally biased region" description="Low complexity" evidence="6">
    <location>
        <begin position="101"/>
        <end position="123"/>
    </location>
</feature>
<dbReference type="InterPro" id="IPR029071">
    <property type="entry name" value="Ubiquitin-like_domsf"/>
</dbReference>
<keyword evidence="1" id="KW-0677">Repeat</keyword>
<dbReference type="InterPro" id="IPR036353">
    <property type="entry name" value="XPC-bd_sf"/>
</dbReference>
<proteinExistence type="inferred from homology"/>
<dbReference type="Gene3D" id="1.10.10.540">
    <property type="entry name" value="XPC-binding domain"/>
    <property type="match status" value="1"/>
</dbReference>
<sequence length="325" mass="35262">MEMHLKQLHVTYNTRRSYINYIMKITIKTLTQAQFLFEISETSTVLDLKNAINDREGLGAPEQQKLIHSGKILMNDNTLASYNIKEGDFVVVMVNGPKKTAASPAAKASSPTPVAAPTQSESSPAPPPAATPASTNLDEATITRLSDMGFPREACIQALNAAFGNGDRAVEYLMSGIPEQPEAPESEHMDDGEDEPDSTGPQGDQGTGALAFLRTQAPFIQMRAAIQQNPQLLQPLLQQLGSTNPDLLHMLNNNQEEFLTLLNETTGGGAPSGQVQIRATPEEKAAIDRLVALGFEKGQVIEAYFACDKDETLAANYLFDSNNWD</sequence>
<dbReference type="Proteomes" id="UP000054560">
    <property type="component" value="Unassembled WGS sequence"/>
</dbReference>
<organism evidence="9 10">
    <name type="scientific">Sphaeroforma arctica JP610</name>
    <dbReference type="NCBI Taxonomy" id="667725"/>
    <lineage>
        <taxon>Eukaryota</taxon>
        <taxon>Ichthyosporea</taxon>
        <taxon>Ichthyophonida</taxon>
        <taxon>Sphaeroforma</taxon>
    </lineage>
</organism>
<evidence type="ECO:0000313" key="9">
    <source>
        <dbReference type="EMBL" id="KNC86944.1"/>
    </source>
</evidence>
<evidence type="ECO:0000259" key="8">
    <source>
        <dbReference type="PROSITE" id="PS50053"/>
    </source>
</evidence>
<dbReference type="GO" id="GO:0031593">
    <property type="term" value="F:polyubiquitin modification-dependent protein binding"/>
    <property type="evidence" value="ECO:0007669"/>
    <property type="project" value="UniProtKB-UniRule"/>
</dbReference>
<keyword evidence="2 5" id="KW-0227">DNA damage</keyword>
<evidence type="ECO:0000313" key="10">
    <source>
        <dbReference type="Proteomes" id="UP000054560"/>
    </source>
</evidence>
<evidence type="ECO:0000256" key="6">
    <source>
        <dbReference type="SAM" id="MobiDB-lite"/>
    </source>
</evidence>
<feature type="compositionally biased region" description="Acidic residues" evidence="6">
    <location>
        <begin position="182"/>
        <end position="197"/>
    </location>
</feature>
<dbReference type="GO" id="GO:0043130">
    <property type="term" value="F:ubiquitin binding"/>
    <property type="evidence" value="ECO:0007669"/>
    <property type="project" value="UniProtKB-UniRule"/>
</dbReference>
<dbReference type="FunFam" id="1.10.8.10:FF:000003">
    <property type="entry name" value="UV excision repair protein RAD23 homolog"/>
    <property type="match status" value="1"/>
</dbReference>
<dbReference type="AlphaFoldDB" id="A0A0L0GDG0"/>
<dbReference type="CDD" id="cd14281">
    <property type="entry name" value="UBA2_Rad23_like"/>
    <property type="match status" value="1"/>
</dbReference>
<dbReference type="InterPro" id="IPR009060">
    <property type="entry name" value="UBA-like_sf"/>
</dbReference>
<feature type="domain" description="UBA" evidence="7">
    <location>
        <begin position="136"/>
        <end position="176"/>
    </location>
</feature>
<dbReference type="PANTHER" id="PTHR10621:SF0">
    <property type="entry name" value="UV EXCISION REPAIR PROTEIN RAD23"/>
    <property type="match status" value="1"/>
</dbReference>
<evidence type="ECO:0000256" key="2">
    <source>
        <dbReference type="ARBA" id="ARBA00022763"/>
    </source>
</evidence>
<dbReference type="SUPFAM" id="SSF54236">
    <property type="entry name" value="Ubiquitin-like"/>
    <property type="match status" value="1"/>
</dbReference>
<feature type="domain" description="UBA" evidence="7">
    <location>
        <begin position="280"/>
        <end position="321"/>
    </location>
</feature>
<feature type="domain" description="Ubiquitin-like" evidence="8">
    <location>
        <begin position="23"/>
        <end position="95"/>
    </location>
</feature>
<keyword evidence="4 5" id="KW-0539">Nucleus</keyword>
<feature type="region of interest" description="Disordered" evidence="6">
    <location>
        <begin position="179"/>
        <end position="207"/>
    </location>
</feature>
<dbReference type="SUPFAM" id="SSF46934">
    <property type="entry name" value="UBA-like"/>
    <property type="match status" value="2"/>
</dbReference>
<dbReference type="CDD" id="cd01805">
    <property type="entry name" value="Ubl_Rad23"/>
    <property type="match status" value="1"/>
</dbReference>
<dbReference type="PANTHER" id="PTHR10621">
    <property type="entry name" value="UV EXCISION REPAIR PROTEIN RAD23"/>
    <property type="match status" value="1"/>
</dbReference>
<name>A0A0L0GDG0_9EUKA</name>
<dbReference type="GO" id="GO:0005654">
    <property type="term" value="C:nucleoplasm"/>
    <property type="evidence" value="ECO:0007669"/>
    <property type="project" value="TreeGrafter"/>
</dbReference>
<keyword evidence="10" id="KW-1185">Reference proteome</keyword>
<dbReference type="GO" id="GO:0003684">
    <property type="term" value="F:damaged DNA binding"/>
    <property type="evidence" value="ECO:0007669"/>
    <property type="project" value="UniProtKB-UniRule"/>
</dbReference>
<dbReference type="InterPro" id="IPR015940">
    <property type="entry name" value="UBA"/>
</dbReference>
<keyword evidence="5" id="KW-0963">Cytoplasm</keyword>
<evidence type="ECO:0000259" key="7">
    <source>
        <dbReference type="PROSITE" id="PS50030"/>
    </source>
</evidence>
<dbReference type="eggNOG" id="KOG0011">
    <property type="taxonomic scope" value="Eukaryota"/>
</dbReference>
<dbReference type="Gene3D" id="3.10.20.90">
    <property type="entry name" value="Phosphatidylinositol 3-kinase Catalytic Subunit, Chain A, domain 1"/>
    <property type="match status" value="1"/>
</dbReference>
<protein>
    <recommendedName>
        <fullName evidence="5">UV excision repair protein RAD23</fullName>
    </recommendedName>
</protein>
<feature type="region of interest" description="Disordered" evidence="6">
    <location>
        <begin position="101"/>
        <end position="137"/>
    </location>
</feature>
<dbReference type="RefSeq" id="XP_014160846.1">
    <property type="nucleotide sequence ID" value="XM_014305371.1"/>
</dbReference>
<dbReference type="PROSITE" id="PS50053">
    <property type="entry name" value="UBIQUITIN_2"/>
    <property type="match status" value="1"/>
</dbReference>
<dbReference type="SUPFAM" id="SSF101238">
    <property type="entry name" value="XPC-binding domain"/>
    <property type="match status" value="1"/>
</dbReference>
<dbReference type="OrthoDB" id="419317at2759"/>
<dbReference type="GeneID" id="25901399"/>
<dbReference type="SMART" id="SM00165">
    <property type="entry name" value="UBA"/>
    <property type="match status" value="2"/>
</dbReference>
<dbReference type="FunFam" id="1.10.8.10:FF:000002">
    <property type="entry name" value="UV excision repair protein RAD23 homolog"/>
    <property type="match status" value="1"/>
</dbReference>
<dbReference type="GO" id="GO:0070628">
    <property type="term" value="F:proteasome binding"/>
    <property type="evidence" value="ECO:0007669"/>
    <property type="project" value="TreeGrafter"/>
</dbReference>
<comment type="function">
    <text evidence="5">Multiubiquitin chain receptor involved in modulation of proteasomal degradation. Involved in nucleotide excision repair.</text>
</comment>
<dbReference type="STRING" id="667725.A0A0L0GDG0"/>
<dbReference type="Gene3D" id="1.10.8.10">
    <property type="entry name" value="DNA helicase RuvA subunit, C-terminal domain"/>
    <property type="match status" value="2"/>
</dbReference>
<dbReference type="Pfam" id="PF09280">
    <property type="entry name" value="XPC-binding"/>
    <property type="match status" value="1"/>
</dbReference>
<comment type="subcellular location">
    <subcellularLocation>
        <location evidence="5">Nucleus</location>
    </subcellularLocation>
    <subcellularLocation>
        <location evidence="5">Cytoplasm</location>
    </subcellularLocation>
</comment>
<dbReference type="EMBL" id="KQ241628">
    <property type="protein sequence ID" value="KNC86944.1"/>
    <property type="molecule type" value="Genomic_DNA"/>
</dbReference>
<accession>A0A0L0GDG0</accession>
<dbReference type="InterPro" id="IPR004806">
    <property type="entry name" value="Rad23"/>
</dbReference>
<gene>
    <name evidence="9" type="ORF">SARC_00895</name>
</gene>
<reference evidence="9 10" key="1">
    <citation type="submission" date="2011-02" db="EMBL/GenBank/DDBJ databases">
        <title>The Genome Sequence of Sphaeroforma arctica JP610.</title>
        <authorList>
            <consortium name="The Broad Institute Genome Sequencing Platform"/>
            <person name="Russ C."/>
            <person name="Cuomo C."/>
            <person name="Young S.K."/>
            <person name="Zeng Q."/>
            <person name="Gargeya S."/>
            <person name="Alvarado L."/>
            <person name="Berlin A."/>
            <person name="Chapman S.B."/>
            <person name="Chen Z."/>
            <person name="Freedman E."/>
            <person name="Gellesch M."/>
            <person name="Goldberg J."/>
            <person name="Griggs A."/>
            <person name="Gujja S."/>
            <person name="Heilman E."/>
            <person name="Heiman D."/>
            <person name="Howarth C."/>
            <person name="Mehta T."/>
            <person name="Neiman D."/>
            <person name="Pearson M."/>
            <person name="Roberts A."/>
            <person name="Saif S."/>
            <person name="Shea T."/>
            <person name="Shenoy N."/>
            <person name="Sisk P."/>
            <person name="Stolte C."/>
            <person name="Sykes S."/>
            <person name="White J."/>
            <person name="Yandava C."/>
            <person name="Burger G."/>
            <person name="Gray M.W."/>
            <person name="Holland P.W.H."/>
            <person name="King N."/>
            <person name="Lang F.B.F."/>
            <person name="Roger A.J."/>
            <person name="Ruiz-Trillo I."/>
            <person name="Haas B."/>
            <person name="Nusbaum C."/>
            <person name="Birren B."/>
        </authorList>
    </citation>
    <scope>NUCLEOTIDE SEQUENCE [LARGE SCALE GENOMIC DNA]</scope>
    <source>
        <strain evidence="9 10">JP610</strain>
    </source>
</reference>
<dbReference type="InterPro" id="IPR000626">
    <property type="entry name" value="Ubiquitin-like_dom"/>
</dbReference>
<evidence type="ECO:0000256" key="3">
    <source>
        <dbReference type="ARBA" id="ARBA00023204"/>
    </source>
</evidence>
<dbReference type="PRINTS" id="PR01839">
    <property type="entry name" value="RAD23PROTEIN"/>
</dbReference>
<dbReference type="Pfam" id="PF00240">
    <property type="entry name" value="ubiquitin"/>
    <property type="match status" value="1"/>
</dbReference>
<evidence type="ECO:0000256" key="4">
    <source>
        <dbReference type="ARBA" id="ARBA00023242"/>
    </source>
</evidence>
<dbReference type="SMART" id="SM00213">
    <property type="entry name" value="UBQ"/>
    <property type="match status" value="1"/>
</dbReference>